<name>A0ABR2XN86_9PEZI</name>
<feature type="domain" description="FAD-binding" evidence="7">
    <location>
        <begin position="2"/>
        <end position="355"/>
    </location>
</feature>
<dbReference type="SUPFAM" id="SSF51905">
    <property type="entry name" value="FAD/NAD(P)-binding domain"/>
    <property type="match status" value="1"/>
</dbReference>
<dbReference type="InterPro" id="IPR002938">
    <property type="entry name" value="FAD-bd"/>
</dbReference>
<keyword evidence="4" id="KW-0274">FAD</keyword>
<protein>
    <recommendedName>
        <fullName evidence="7">FAD-binding domain-containing protein</fullName>
    </recommendedName>
</protein>
<dbReference type="EMBL" id="JARVKM010000036">
    <property type="protein sequence ID" value="KAK9775244.1"/>
    <property type="molecule type" value="Genomic_DNA"/>
</dbReference>
<proteinExistence type="inferred from homology"/>
<dbReference type="PANTHER" id="PTHR13789">
    <property type="entry name" value="MONOOXYGENASE"/>
    <property type="match status" value="1"/>
</dbReference>
<evidence type="ECO:0000256" key="4">
    <source>
        <dbReference type="ARBA" id="ARBA00022827"/>
    </source>
</evidence>
<dbReference type="InterPro" id="IPR050493">
    <property type="entry name" value="FAD-dep_Monooxygenase_BioMet"/>
</dbReference>
<keyword evidence="9" id="KW-1185">Reference proteome</keyword>
<sequence>MRVIIVGAGLGGLSAGICFALKGHDVEILEQRGSIAPAGGGLNIRPSASQIMHSWGLKDELERISEDTPSNCFRSLQTGAVATKTVATDIANYPDWGTHRRVLMQVLEKRARETGATLTFNASVVGVQDDELRAIVILQDGRKIHADLVLAADGIRSRLRKQILKTEEGPLEPSVSDITLYGVEISEDVMNGVPELEKLKEDVYINIYMGHNAFIVSRFNSKLHCHGCLFGIKGETDQKSLWDERGDINYVRGFFSNSCPEMRKVLEVAKSCERWRLAEMPDLSRWSSDTGRVVLLGDSAHAMHPNAAQGFSQIVEDISVLAYLIAQSSQDTSMQEITSDWEQIRMPRVERIKRWAKANSETFIGQAATGTKQAAVWHVKSLKDTKPNMNANMNSSAFLKWAQSYDAIEETQNFIYGKRAKL</sequence>
<dbReference type="PRINTS" id="PR00420">
    <property type="entry name" value="RNGMNOXGNASE"/>
</dbReference>
<evidence type="ECO:0000256" key="6">
    <source>
        <dbReference type="ARBA" id="ARBA00023033"/>
    </source>
</evidence>
<evidence type="ECO:0000313" key="8">
    <source>
        <dbReference type="EMBL" id="KAK9775244.1"/>
    </source>
</evidence>
<gene>
    <name evidence="8" type="ORF">SCAR479_08220</name>
</gene>
<accession>A0ABR2XN86</accession>
<organism evidence="8 9">
    <name type="scientific">Seiridium cardinale</name>
    <dbReference type="NCBI Taxonomy" id="138064"/>
    <lineage>
        <taxon>Eukaryota</taxon>
        <taxon>Fungi</taxon>
        <taxon>Dikarya</taxon>
        <taxon>Ascomycota</taxon>
        <taxon>Pezizomycotina</taxon>
        <taxon>Sordariomycetes</taxon>
        <taxon>Xylariomycetidae</taxon>
        <taxon>Amphisphaeriales</taxon>
        <taxon>Sporocadaceae</taxon>
        <taxon>Seiridium</taxon>
    </lineage>
</organism>
<dbReference type="Proteomes" id="UP001465668">
    <property type="component" value="Unassembled WGS sequence"/>
</dbReference>
<keyword evidence="3" id="KW-0285">Flavoprotein</keyword>
<dbReference type="Pfam" id="PF01494">
    <property type="entry name" value="FAD_binding_3"/>
    <property type="match status" value="1"/>
</dbReference>
<evidence type="ECO:0000256" key="3">
    <source>
        <dbReference type="ARBA" id="ARBA00022630"/>
    </source>
</evidence>
<evidence type="ECO:0000313" key="9">
    <source>
        <dbReference type="Proteomes" id="UP001465668"/>
    </source>
</evidence>
<evidence type="ECO:0000256" key="2">
    <source>
        <dbReference type="ARBA" id="ARBA00007992"/>
    </source>
</evidence>
<dbReference type="PANTHER" id="PTHR13789:SF309">
    <property type="entry name" value="PUTATIVE (AFU_ORTHOLOGUE AFUA_6G14510)-RELATED"/>
    <property type="match status" value="1"/>
</dbReference>
<comment type="pathway">
    <text evidence="1">Secondary metabolite biosynthesis.</text>
</comment>
<comment type="caution">
    <text evidence="8">The sequence shown here is derived from an EMBL/GenBank/DDBJ whole genome shotgun (WGS) entry which is preliminary data.</text>
</comment>
<evidence type="ECO:0000259" key="7">
    <source>
        <dbReference type="Pfam" id="PF01494"/>
    </source>
</evidence>
<reference evidence="8 9" key="1">
    <citation type="submission" date="2024-02" db="EMBL/GenBank/DDBJ databases">
        <title>First draft genome assembly of two strains of Seiridium cardinale.</title>
        <authorList>
            <person name="Emiliani G."/>
            <person name="Scali E."/>
        </authorList>
    </citation>
    <scope>NUCLEOTIDE SEQUENCE [LARGE SCALE GENOMIC DNA]</scope>
    <source>
        <strain evidence="8 9">BM-138-000479</strain>
    </source>
</reference>
<dbReference type="Gene3D" id="3.50.50.60">
    <property type="entry name" value="FAD/NAD(P)-binding domain"/>
    <property type="match status" value="1"/>
</dbReference>
<evidence type="ECO:0000256" key="1">
    <source>
        <dbReference type="ARBA" id="ARBA00005179"/>
    </source>
</evidence>
<dbReference type="InterPro" id="IPR036188">
    <property type="entry name" value="FAD/NAD-bd_sf"/>
</dbReference>
<keyword evidence="5" id="KW-0560">Oxidoreductase</keyword>
<keyword evidence="6" id="KW-0503">Monooxygenase</keyword>
<comment type="similarity">
    <text evidence="2">Belongs to the paxM FAD-dependent monooxygenase family.</text>
</comment>
<evidence type="ECO:0000256" key="5">
    <source>
        <dbReference type="ARBA" id="ARBA00023002"/>
    </source>
</evidence>